<evidence type="ECO:0000313" key="1">
    <source>
        <dbReference type="EMBL" id="CEG46175.1"/>
    </source>
</evidence>
<reference evidence="2" key="1">
    <citation type="submission" date="2014-09" db="EMBL/GenBank/DDBJ databases">
        <authorList>
            <person name="Sharma Rahul"/>
            <person name="Thines Marco"/>
        </authorList>
    </citation>
    <scope>NUCLEOTIDE SEQUENCE [LARGE SCALE GENOMIC DNA]</scope>
</reference>
<dbReference type="Proteomes" id="UP000054928">
    <property type="component" value="Unassembled WGS sequence"/>
</dbReference>
<accession>A0A0P1AY73</accession>
<sequence length="54" mass="6110">MRHENSCTNHIFTWRLTVTGGEALLKMGSTVARETKISALFEEVGRQELSVMKD</sequence>
<protein>
    <submittedName>
        <fullName evidence="1">Uncharacterized protein</fullName>
    </submittedName>
</protein>
<dbReference type="AlphaFoldDB" id="A0A0P1AY73"/>
<organism evidence="1 2">
    <name type="scientific">Plasmopara halstedii</name>
    <name type="common">Downy mildew of sunflower</name>
    <dbReference type="NCBI Taxonomy" id="4781"/>
    <lineage>
        <taxon>Eukaryota</taxon>
        <taxon>Sar</taxon>
        <taxon>Stramenopiles</taxon>
        <taxon>Oomycota</taxon>
        <taxon>Peronosporomycetes</taxon>
        <taxon>Peronosporales</taxon>
        <taxon>Peronosporaceae</taxon>
        <taxon>Plasmopara</taxon>
    </lineage>
</organism>
<proteinExistence type="predicted"/>
<keyword evidence="2" id="KW-1185">Reference proteome</keyword>
<name>A0A0P1AY73_PLAHL</name>
<dbReference type="EMBL" id="CCYD01002047">
    <property type="protein sequence ID" value="CEG46175.1"/>
    <property type="molecule type" value="Genomic_DNA"/>
</dbReference>
<evidence type="ECO:0000313" key="2">
    <source>
        <dbReference type="Proteomes" id="UP000054928"/>
    </source>
</evidence>
<dbReference type="RefSeq" id="XP_024582544.1">
    <property type="nucleotide sequence ID" value="XM_024717003.1"/>
</dbReference>
<dbReference type="GeneID" id="36397645"/>